<dbReference type="AlphaFoldDB" id="A0A291I5N7"/>
<dbReference type="Pfam" id="PF01547">
    <property type="entry name" value="SBP_bac_1"/>
    <property type="match status" value="1"/>
</dbReference>
<keyword evidence="1" id="KW-0732">Signal</keyword>
<dbReference type="EMBL" id="MF170616">
    <property type="protein sequence ID" value="ATG84600.1"/>
    <property type="molecule type" value="Genomic_DNA"/>
</dbReference>
<dbReference type="SUPFAM" id="SSF53850">
    <property type="entry name" value="Periplasmic binding protein-like II"/>
    <property type="match status" value="1"/>
</dbReference>
<dbReference type="PROSITE" id="PS51257">
    <property type="entry name" value="PROKAR_LIPOPROTEIN"/>
    <property type="match status" value="1"/>
</dbReference>
<organism evidence="2">
    <name type="scientific">Geobacillus thermodenitrificans</name>
    <dbReference type="NCBI Taxonomy" id="33940"/>
    <lineage>
        <taxon>Bacteria</taxon>
        <taxon>Bacillati</taxon>
        <taxon>Bacillota</taxon>
        <taxon>Bacilli</taxon>
        <taxon>Bacillales</taxon>
        <taxon>Anoxybacillaceae</taxon>
        <taxon>Geobacillus</taxon>
    </lineage>
</organism>
<dbReference type="PANTHER" id="PTHR43649">
    <property type="entry name" value="ARABINOSE-BINDING PROTEIN-RELATED"/>
    <property type="match status" value="1"/>
</dbReference>
<name>A0A291I5N7_GEOTD</name>
<evidence type="ECO:0000256" key="1">
    <source>
        <dbReference type="SAM" id="SignalP"/>
    </source>
</evidence>
<dbReference type="Gene3D" id="3.40.190.10">
    <property type="entry name" value="Periplasmic binding protein-like II"/>
    <property type="match status" value="2"/>
</dbReference>
<sequence length="558" mass="63264">MSKLRNKIVSLLFVLILLVSSACSATSKETANEKNKKGSNEPITLTLFSADPHSQWDNMESPVSKKVTEKTGIKLKAEFDVNGGQQKIALMVASGEYPDLILPKGNADKLVEAGALIDLTDLIEKYAPNLKKIYGKYLSRLKWSKDDPSIYILPTAPIDQTYWSPGNGFMLQHAVVKELGYPKIRTVKDFENAIKTYKEKHPTIDGQPTIGLSLLADDWRIMISTTNPAFWATGAPDDGEYYIDPKTYKATLHYRRPEEKEYFRWLNHMNDIGLLDPESFVQKYDQYLAKISSGRVLGLIDADWEVADAQRALREAGKYDRMYGMYPVTLTEEYKHHNFQDTGYLGGWGIGISVDCKDPVRAIKFIDYLASEEGQILQNWGIEGVHYKVVDGKRVIPKEEMEKRNNDANYSKKTGIGVLKGFAPSYGDGVKDSTGQTYTIASPEQVKASYTDVEKDVLKHYGVEMWKDLYPQKEEFPVKPWGAAWNIPVPANSELSVINQRLLDIVKKQIPEAILAKPSDFDKVWDQFMEDLEKAGVEKAEKEYTKLVKERVKLWQDN</sequence>
<gene>
    <name evidence="2" type="primary">ugpB</name>
</gene>
<evidence type="ECO:0000313" key="2">
    <source>
        <dbReference type="EMBL" id="ATG84600.1"/>
    </source>
</evidence>
<feature type="chain" id="PRO_5013058759" evidence="1">
    <location>
        <begin position="26"/>
        <end position="558"/>
    </location>
</feature>
<accession>A0A291I5N7</accession>
<dbReference type="InterPro" id="IPR050490">
    <property type="entry name" value="Bact_solute-bd_prot1"/>
</dbReference>
<feature type="signal peptide" evidence="1">
    <location>
        <begin position="1"/>
        <end position="25"/>
    </location>
</feature>
<dbReference type="PANTHER" id="PTHR43649:SF12">
    <property type="entry name" value="DIACETYLCHITOBIOSE BINDING PROTEIN DASA"/>
    <property type="match status" value="1"/>
</dbReference>
<proteinExistence type="predicted"/>
<reference evidence="2" key="1">
    <citation type="submission" date="2017-05" db="EMBL/GenBank/DDBJ databases">
        <title>Engineering Geobacillus thermodenitrificans to introduce cellulolytic activity; expression of native and heterologous cellulase genes.</title>
        <authorList>
            <person name="Daas M.J.A."/>
            <person name="Nijsse B."/>
            <person name="van de Weijer A.H.P."/>
            <person name="Groenendaal B.W.A.J."/>
            <person name="Janssen F."/>
            <person name="van der Oost J."/>
            <person name="van Kranenburg R."/>
        </authorList>
    </citation>
    <scope>NUCLEOTIDE SEQUENCE</scope>
    <source>
        <strain evidence="2">T81</strain>
    </source>
</reference>
<protein>
    <submittedName>
        <fullName evidence="2">UgpB</fullName>
    </submittedName>
</protein>
<dbReference type="CDD" id="cd13582">
    <property type="entry name" value="PBP2_AlgQ_like_3"/>
    <property type="match status" value="1"/>
</dbReference>
<dbReference type="InterPro" id="IPR006059">
    <property type="entry name" value="SBP"/>
</dbReference>